<dbReference type="Gene3D" id="3.10.129.10">
    <property type="entry name" value="Hotdog Thioesterase"/>
    <property type="match status" value="1"/>
</dbReference>
<dbReference type="GeneID" id="24106765"/>
<proteinExistence type="predicted"/>
<dbReference type="PANTHER" id="PTHR43841">
    <property type="entry name" value="3-HYDROXYACYL-THIOESTER DEHYDRATASE HTDX-RELATED"/>
    <property type="match status" value="1"/>
</dbReference>
<dbReference type="EMBL" id="DF238778">
    <property type="protein sequence ID" value="GAC93899.1"/>
    <property type="molecule type" value="Genomic_DNA"/>
</dbReference>
<dbReference type="eggNOG" id="ENOG502S1FH">
    <property type="taxonomic scope" value="Eukaryota"/>
</dbReference>
<evidence type="ECO:0000259" key="1">
    <source>
        <dbReference type="Pfam" id="PF01575"/>
    </source>
</evidence>
<dbReference type="RefSeq" id="XP_012187486.1">
    <property type="nucleotide sequence ID" value="XM_012332096.1"/>
</dbReference>
<organism evidence="2 3">
    <name type="scientific">Pseudozyma hubeiensis (strain SY62)</name>
    <name type="common">Yeast</name>
    <dbReference type="NCBI Taxonomy" id="1305764"/>
    <lineage>
        <taxon>Eukaryota</taxon>
        <taxon>Fungi</taxon>
        <taxon>Dikarya</taxon>
        <taxon>Basidiomycota</taxon>
        <taxon>Ustilaginomycotina</taxon>
        <taxon>Ustilaginomycetes</taxon>
        <taxon>Ustilaginales</taxon>
        <taxon>Ustilaginaceae</taxon>
        <taxon>Pseudozyma</taxon>
    </lineage>
</organism>
<gene>
    <name evidence="2" type="ORF">PHSY_001467</name>
</gene>
<dbReference type="Proteomes" id="UP000014071">
    <property type="component" value="Unassembled WGS sequence"/>
</dbReference>
<reference evidence="3" key="1">
    <citation type="journal article" date="2013" name="Genome Announc.">
        <title>Draft genome sequence of the basidiomycetous yeast-like fungus Pseudozyma hubeiensis SY62, which produces an abundant amount of the biosurfactant mannosylerythritol lipids.</title>
        <authorList>
            <person name="Konishi M."/>
            <person name="Hatada Y."/>
            <person name="Horiuchi J."/>
        </authorList>
    </citation>
    <scope>NUCLEOTIDE SEQUENCE [LARGE SCALE GENOMIC DNA]</scope>
    <source>
        <strain evidence="3">SY62</strain>
    </source>
</reference>
<protein>
    <recommendedName>
        <fullName evidence="1">MaoC-like domain-containing protein</fullName>
    </recommendedName>
</protein>
<name>R9NYU5_PSEHS</name>
<dbReference type="HOGENOM" id="CLU_060990_0_0_1"/>
<dbReference type="AlphaFoldDB" id="R9NYU5"/>
<accession>R9NYU5</accession>
<feature type="domain" description="MaoC-like" evidence="1">
    <location>
        <begin position="213"/>
        <end position="289"/>
    </location>
</feature>
<sequence length="318" mass="34806">MGWVDRTVLIVLGVAYKAVKGLFINSLSLDGGKDTVELPKLHVTCPVSISDRNVQLYERAIALQEERSSKASGKRMADQFLLAAMTNQLMLLLVVHPGLPVSPLGGVNVRNRIEFFSGSDDTLRDMTAYATVGGKNNLARVVKRGIEFDIHVDIRSTRSNNNLVLRQIITILAPCKTKPSTSKATTTSTEEKEDEVEYNTIGQVEMSSSAPGLWCRVCGDYNPIHVSSLLAKLFGFPGKIAHGNHVVAKTLKMMDCEGKMEGCGQGKDRWVEMQFRRPMVLPIRLGVEVGAGNSNDLVHWQCVGKQGKVHVTGTVGQM</sequence>
<dbReference type="STRING" id="1305764.R9NYU5"/>
<dbReference type="PANTHER" id="PTHR43841:SF1">
    <property type="entry name" value="3-HYDROXYACYL-THIOESTER DEHYDRATASE X"/>
    <property type="match status" value="1"/>
</dbReference>
<dbReference type="InterPro" id="IPR029069">
    <property type="entry name" value="HotDog_dom_sf"/>
</dbReference>
<dbReference type="OrthoDB" id="533830at2759"/>
<dbReference type="Pfam" id="PF01575">
    <property type="entry name" value="MaoC_dehydratas"/>
    <property type="match status" value="1"/>
</dbReference>
<dbReference type="InterPro" id="IPR002539">
    <property type="entry name" value="MaoC-like_dom"/>
</dbReference>
<keyword evidence="3" id="KW-1185">Reference proteome</keyword>
<evidence type="ECO:0000313" key="2">
    <source>
        <dbReference type="EMBL" id="GAC93899.1"/>
    </source>
</evidence>
<evidence type="ECO:0000313" key="3">
    <source>
        <dbReference type="Proteomes" id="UP000014071"/>
    </source>
</evidence>
<dbReference type="SUPFAM" id="SSF54637">
    <property type="entry name" value="Thioesterase/thiol ester dehydrase-isomerase"/>
    <property type="match status" value="1"/>
</dbReference>